<dbReference type="InterPro" id="IPR000618">
    <property type="entry name" value="Insect_cuticle"/>
</dbReference>
<gene>
    <name evidence="4" type="ORF">OUZ56_009434</name>
</gene>
<evidence type="ECO:0000313" key="5">
    <source>
        <dbReference type="Proteomes" id="UP001234178"/>
    </source>
</evidence>
<comment type="caution">
    <text evidence="4">The sequence shown here is derived from an EMBL/GenBank/DDBJ whole genome shotgun (WGS) entry which is preliminary data.</text>
</comment>
<evidence type="ECO:0000313" key="4">
    <source>
        <dbReference type="EMBL" id="KAK4024043.1"/>
    </source>
</evidence>
<keyword evidence="3" id="KW-0732">Signal</keyword>
<keyword evidence="5" id="KW-1185">Reference proteome</keyword>
<dbReference type="EMBL" id="JAOYFB010000037">
    <property type="protein sequence ID" value="KAK4024043.1"/>
    <property type="molecule type" value="Genomic_DNA"/>
</dbReference>
<dbReference type="PANTHER" id="PTHR12236:SF79">
    <property type="entry name" value="CUTICULAR PROTEIN 50CB-RELATED"/>
    <property type="match status" value="1"/>
</dbReference>
<name>A0ABR0AGD9_9CRUS</name>
<dbReference type="PROSITE" id="PS51155">
    <property type="entry name" value="CHIT_BIND_RR_2"/>
    <property type="match status" value="1"/>
</dbReference>
<organism evidence="4 5">
    <name type="scientific">Daphnia magna</name>
    <dbReference type="NCBI Taxonomy" id="35525"/>
    <lineage>
        <taxon>Eukaryota</taxon>
        <taxon>Metazoa</taxon>
        <taxon>Ecdysozoa</taxon>
        <taxon>Arthropoda</taxon>
        <taxon>Crustacea</taxon>
        <taxon>Branchiopoda</taxon>
        <taxon>Diplostraca</taxon>
        <taxon>Cladocera</taxon>
        <taxon>Anomopoda</taxon>
        <taxon>Daphniidae</taxon>
        <taxon>Daphnia</taxon>
    </lineage>
</organism>
<keyword evidence="1 2" id="KW-0193">Cuticle</keyword>
<evidence type="ECO:0000256" key="3">
    <source>
        <dbReference type="SAM" id="SignalP"/>
    </source>
</evidence>
<dbReference type="Proteomes" id="UP001234178">
    <property type="component" value="Unassembled WGS sequence"/>
</dbReference>
<evidence type="ECO:0000256" key="2">
    <source>
        <dbReference type="PROSITE-ProRule" id="PRU00497"/>
    </source>
</evidence>
<reference evidence="4 5" key="1">
    <citation type="journal article" date="2023" name="Nucleic Acids Res.">
        <title>The hologenome of Daphnia magna reveals possible DNA methylation and microbiome-mediated evolution of the host genome.</title>
        <authorList>
            <person name="Chaturvedi A."/>
            <person name="Li X."/>
            <person name="Dhandapani V."/>
            <person name="Marshall H."/>
            <person name="Kissane S."/>
            <person name="Cuenca-Cambronero M."/>
            <person name="Asole G."/>
            <person name="Calvet F."/>
            <person name="Ruiz-Romero M."/>
            <person name="Marangio P."/>
            <person name="Guigo R."/>
            <person name="Rago D."/>
            <person name="Mirbahai L."/>
            <person name="Eastwood N."/>
            <person name="Colbourne J.K."/>
            <person name="Zhou J."/>
            <person name="Mallon E."/>
            <person name="Orsini L."/>
        </authorList>
    </citation>
    <scope>NUCLEOTIDE SEQUENCE [LARGE SCALE GENOMIC DNA]</scope>
    <source>
        <strain evidence="4">LRV0_1</strain>
    </source>
</reference>
<dbReference type="InterPro" id="IPR051217">
    <property type="entry name" value="Insect_Cuticle_Struc_Prot"/>
</dbReference>
<evidence type="ECO:0000256" key="1">
    <source>
        <dbReference type="ARBA" id="ARBA00022460"/>
    </source>
</evidence>
<dbReference type="Pfam" id="PF00379">
    <property type="entry name" value="Chitin_bind_4"/>
    <property type="match status" value="1"/>
</dbReference>
<accession>A0ABR0AGD9</accession>
<feature type="chain" id="PRO_5047127622" description="Cuticular protein" evidence="3">
    <location>
        <begin position="19"/>
        <end position="104"/>
    </location>
</feature>
<sequence length="104" mass="11886">MKIIVFCALLFISTTVDTLRFAPRHLKPGFDYLLPAPFAFGYAIKEEYHGNYAYEKSGNGIVRSGTYQTLLPDGRKQVVNYKVEDNGYIANVKYQTVAEKDDFY</sequence>
<dbReference type="PANTHER" id="PTHR12236">
    <property type="entry name" value="STRUCTURAL CONTITUENT OF CUTICLE"/>
    <property type="match status" value="1"/>
</dbReference>
<evidence type="ECO:0008006" key="6">
    <source>
        <dbReference type="Google" id="ProtNLM"/>
    </source>
</evidence>
<proteinExistence type="predicted"/>
<feature type="signal peptide" evidence="3">
    <location>
        <begin position="1"/>
        <end position="18"/>
    </location>
</feature>
<protein>
    <recommendedName>
        <fullName evidence="6">Cuticular protein</fullName>
    </recommendedName>
</protein>